<sequence length="168" mass="19176">MNKKIVIDLSKFRECSPAQPCDKAQPAGVMFDLLGTDGLKTIRELAVFQYTCRRCEDAPCVEVCPCDALEKDESGMITRALNLCIACKSCVTICPFGTMMSDFFQFKLECDQYLDLEDEKDLRKFMRESPGGAVRITDEDLTKEQDVFELMKNIYIREVPWEALKEAE</sequence>
<keyword evidence="7" id="KW-1185">Reference proteome</keyword>
<dbReference type="Gene3D" id="3.30.70.20">
    <property type="match status" value="1"/>
</dbReference>
<evidence type="ECO:0000259" key="5">
    <source>
        <dbReference type="PROSITE" id="PS51379"/>
    </source>
</evidence>
<dbReference type="OrthoDB" id="9806398at2"/>
<dbReference type="RefSeq" id="WP_057952426.1">
    <property type="nucleotide sequence ID" value="NZ_CP013118.1"/>
</dbReference>
<name>A0A0S2HXU3_9BACT</name>
<evidence type="ECO:0000256" key="3">
    <source>
        <dbReference type="ARBA" id="ARBA00023004"/>
    </source>
</evidence>
<evidence type="ECO:0000256" key="1">
    <source>
        <dbReference type="ARBA" id="ARBA00022485"/>
    </source>
</evidence>
<keyword evidence="3" id="KW-0408">Iron</keyword>
<dbReference type="InterPro" id="IPR017896">
    <property type="entry name" value="4Fe4S_Fe-S-bd"/>
</dbReference>
<dbReference type="Pfam" id="PF13247">
    <property type="entry name" value="Fer4_11"/>
    <property type="match status" value="1"/>
</dbReference>
<dbReference type="PROSITE" id="PS51379">
    <property type="entry name" value="4FE4S_FER_2"/>
    <property type="match status" value="2"/>
</dbReference>
<keyword evidence="4" id="KW-0411">Iron-sulfur</keyword>
<dbReference type="STRING" id="1307839.L21SP5_01261"/>
<dbReference type="PROSITE" id="PS00198">
    <property type="entry name" value="4FE4S_FER_1"/>
    <property type="match status" value="1"/>
</dbReference>
<dbReference type="InterPro" id="IPR017900">
    <property type="entry name" value="4Fe4S_Fe_S_CS"/>
</dbReference>
<dbReference type="CDD" id="cd04410">
    <property type="entry name" value="DMSOR_beta-like"/>
    <property type="match status" value="1"/>
</dbReference>
<dbReference type="EMBL" id="CP013118">
    <property type="protein sequence ID" value="ALO14915.1"/>
    <property type="molecule type" value="Genomic_DNA"/>
</dbReference>
<evidence type="ECO:0000313" key="6">
    <source>
        <dbReference type="EMBL" id="ALO14915.1"/>
    </source>
</evidence>
<dbReference type="Proteomes" id="UP000064893">
    <property type="component" value="Chromosome"/>
</dbReference>
<dbReference type="PANTHER" id="PTHR43177:SF3">
    <property type="entry name" value="PROTEIN NRFC HOMOLOG"/>
    <property type="match status" value="1"/>
</dbReference>
<proteinExistence type="predicted"/>
<dbReference type="InterPro" id="IPR050954">
    <property type="entry name" value="ET_IronSulfur_Cluster-Binding"/>
</dbReference>
<feature type="domain" description="4Fe-4S ferredoxin-type" evidence="5">
    <location>
        <begin position="75"/>
        <end position="104"/>
    </location>
</feature>
<keyword evidence="1" id="KW-0004">4Fe-4S</keyword>
<evidence type="ECO:0000313" key="7">
    <source>
        <dbReference type="Proteomes" id="UP000064893"/>
    </source>
</evidence>
<reference evidence="6 7" key="1">
    <citation type="submission" date="2015-11" db="EMBL/GenBank/DDBJ databases">
        <title>Description and complete genome sequence of a novel strain predominating in hypersaline microbial mats and representing a new family of the Bacteriodetes phylum.</title>
        <authorList>
            <person name="Spring S."/>
            <person name="Bunk B."/>
            <person name="Sproer C."/>
            <person name="Klenk H.-P."/>
        </authorList>
    </citation>
    <scope>NUCLEOTIDE SEQUENCE [LARGE SCALE GENOMIC DNA]</scope>
    <source>
        <strain evidence="6 7">L21-Spi-D4</strain>
    </source>
</reference>
<dbReference type="KEGG" id="blq:L21SP5_01261"/>
<gene>
    <name evidence="6" type="primary">ydhX</name>
    <name evidence="6" type="ORF">L21SP5_01261</name>
</gene>
<evidence type="ECO:0000256" key="4">
    <source>
        <dbReference type="ARBA" id="ARBA00023014"/>
    </source>
</evidence>
<evidence type="ECO:0000256" key="2">
    <source>
        <dbReference type="ARBA" id="ARBA00022723"/>
    </source>
</evidence>
<dbReference type="GO" id="GO:0046872">
    <property type="term" value="F:metal ion binding"/>
    <property type="evidence" value="ECO:0007669"/>
    <property type="project" value="UniProtKB-KW"/>
</dbReference>
<dbReference type="AlphaFoldDB" id="A0A0S2HXU3"/>
<dbReference type="PANTHER" id="PTHR43177">
    <property type="entry name" value="PROTEIN NRFC"/>
    <property type="match status" value="1"/>
</dbReference>
<dbReference type="GO" id="GO:0051539">
    <property type="term" value="F:4 iron, 4 sulfur cluster binding"/>
    <property type="evidence" value="ECO:0007669"/>
    <property type="project" value="UniProtKB-KW"/>
</dbReference>
<keyword evidence="2" id="KW-0479">Metal-binding</keyword>
<accession>A0A0S2HXU3</accession>
<protein>
    <submittedName>
        <fullName evidence="6">Putative ferredoxin-like protein YdhX</fullName>
    </submittedName>
</protein>
<feature type="domain" description="4Fe-4S ferredoxin-type" evidence="5">
    <location>
        <begin position="43"/>
        <end position="74"/>
    </location>
</feature>
<dbReference type="SUPFAM" id="SSF54862">
    <property type="entry name" value="4Fe-4S ferredoxins"/>
    <property type="match status" value="1"/>
</dbReference>
<organism evidence="6 7">
    <name type="scientific">Salinivirga cyanobacteriivorans</name>
    <dbReference type="NCBI Taxonomy" id="1307839"/>
    <lineage>
        <taxon>Bacteria</taxon>
        <taxon>Pseudomonadati</taxon>
        <taxon>Bacteroidota</taxon>
        <taxon>Bacteroidia</taxon>
        <taxon>Bacteroidales</taxon>
        <taxon>Salinivirgaceae</taxon>
        <taxon>Salinivirga</taxon>
    </lineage>
</organism>